<dbReference type="SMART" id="SM00032">
    <property type="entry name" value="CCP"/>
    <property type="match status" value="3"/>
</dbReference>
<dbReference type="Gene3D" id="2.60.120.260">
    <property type="entry name" value="Galactose-binding domain-like"/>
    <property type="match status" value="1"/>
</dbReference>
<comment type="caution">
    <text evidence="8">The sequence shown here is derived from an EMBL/GenBank/DDBJ whole genome shotgun (WGS) entry which is preliminary data.</text>
</comment>
<accession>A0AAV6UNZ7</accession>
<feature type="domain" description="Sushi" evidence="7">
    <location>
        <begin position="26"/>
        <end position="85"/>
    </location>
</feature>
<dbReference type="EMBL" id="JAFNEN010000339">
    <property type="protein sequence ID" value="KAG8185333.1"/>
    <property type="molecule type" value="Genomic_DNA"/>
</dbReference>
<sequence length="563" mass="62438">MTTQNNTHPFYYIEFLILIVTIAGALSCQPPDVPEGGWYTPVESRYLPGDKVVYSCHMGRTRTGRESRLCHTTGKWSGATPFCDKSTRVKSATATSDPSGQLNSFLDGRPETCFHTRNTTGQRLTVYLDPPAIVYRIRIYFPKGKVRLNIEICQRHGRTTGPSCMLIDVRNIENAQWLTLDCDDNEIVADYIKIQDTSDKNTVLAICEIEVFAKEDVWCRNSPDIFIPNGHLLVSRDKATLLCLEGYREGPNTRLVCEKNRFDGPILQCEEIICDSKVSNASLSNGEWQPTGGKFTTGTKRQLHCNSGFKITGQQDVVTCLRHGAWSSTTADCVKSENKPNYKLIAIGVSSVIVVLILFLLGLTLFLIIKKRSREVVVIYKPSGENTYMPASLNSGTTCTEAEYSSVYYEAIRRNSPVPPMPSRPSPYLQKCYSNRADELIAPHDAVFSSANTLPADIAFGTLKNSSLYDTAGGVWLLISANKQNTIAACTEAEYSSVYYEAIRHNSPVPPMPSRLSPYLQKCYSNPADKLIMPHNVVFSSANTLPADIAFGTLKNSSLYDTA</sequence>
<keyword evidence="1 6" id="KW-0732">Signal</keyword>
<gene>
    <name evidence="8" type="ORF">JTE90_008236</name>
</gene>
<dbReference type="PANTHER" id="PTHR45656:SF4">
    <property type="entry name" value="PROTEIN CBR-CLEC-78"/>
    <property type="match status" value="1"/>
</dbReference>
<evidence type="ECO:0000256" key="2">
    <source>
        <dbReference type="ARBA" id="ARBA00022737"/>
    </source>
</evidence>
<keyword evidence="5" id="KW-0812">Transmembrane</keyword>
<keyword evidence="3 4" id="KW-1015">Disulfide bond</keyword>
<dbReference type="InterPro" id="IPR000436">
    <property type="entry name" value="Sushi_SCR_CCP_dom"/>
</dbReference>
<feature type="transmembrane region" description="Helical" evidence="5">
    <location>
        <begin position="344"/>
        <end position="369"/>
    </location>
</feature>
<protein>
    <recommendedName>
        <fullName evidence="7">Sushi domain-containing protein</fullName>
    </recommendedName>
</protein>
<dbReference type="Pfam" id="PF00084">
    <property type="entry name" value="Sushi"/>
    <property type="match status" value="2"/>
</dbReference>
<evidence type="ECO:0000256" key="1">
    <source>
        <dbReference type="ARBA" id="ARBA00022729"/>
    </source>
</evidence>
<dbReference type="InterPro" id="IPR051277">
    <property type="entry name" value="SEZ6_CSMD_C4BPB_Regulators"/>
</dbReference>
<evidence type="ECO:0000313" key="9">
    <source>
        <dbReference type="Proteomes" id="UP000827092"/>
    </source>
</evidence>
<dbReference type="Gene3D" id="2.10.70.10">
    <property type="entry name" value="Complement Module, domain 1"/>
    <property type="match status" value="2"/>
</dbReference>
<dbReference type="InterPro" id="IPR035976">
    <property type="entry name" value="Sushi/SCR/CCP_sf"/>
</dbReference>
<dbReference type="Proteomes" id="UP000827092">
    <property type="component" value="Unassembled WGS sequence"/>
</dbReference>
<evidence type="ECO:0000256" key="6">
    <source>
        <dbReference type="SAM" id="SignalP"/>
    </source>
</evidence>
<feature type="domain" description="Sushi" evidence="7">
    <location>
        <begin position="272"/>
        <end position="335"/>
    </location>
</feature>
<dbReference type="PANTHER" id="PTHR45656">
    <property type="entry name" value="PROTEIN CBR-CLEC-78"/>
    <property type="match status" value="1"/>
</dbReference>
<evidence type="ECO:0000313" key="8">
    <source>
        <dbReference type="EMBL" id="KAG8185333.1"/>
    </source>
</evidence>
<evidence type="ECO:0000259" key="7">
    <source>
        <dbReference type="PROSITE" id="PS50923"/>
    </source>
</evidence>
<dbReference type="InterPro" id="IPR008979">
    <property type="entry name" value="Galactose-bd-like_sf"/>
</dbReference>
<keyword evidence="5" id="KW-0472">Membrane</keyword>
<keyword evidence="2" id="KW-0677">Repeat</keyword>
<evidence type="ECO:0000256" key="3">
    <source>
        <dbReference type="ARBA" id="ARBA00023157"/>
    </source>
</evidence>
<dbReference type="SUPFAM" id="SSF49785">
    <property type="entry name" value="Galactose-binding domain-like"/>
    <property type="match status" value="1"/>
</dbReference>
<keyword evidence="5" id="KW-1133">Transmembrane helix</keyword>
<comment type="caution">
    <text evidence="4">Lacks conserved residue(s) required for the propagation of feature annotation.</text>
</comment>
<feature type="signal peptide" evidence="6">
    <location>
        <begin position="1"/>
        <end position="25"/>
    </location>
</feature>
<dbReference type="CDD" id="cd00033">
    <property type="entry name" value="CCP"/>
    <property type="match status" value="2"/>
</dbReference>
<evidence type="ECO:0000256" key="4">
    <source>
        <dbReference type="PROSITE-ProRule" id="PRU00302"/>
    </source>
</evidence>
<feature type="disulfide bond" evidence="4">
    <location>
        <begin position="56"/>
        <end position="83"/>
    </location>
</feature>
<reference evidence="8 9" key="1">
    <citation type="journal article" date="2022" name="Nat. Ecol. Evol.">
        <title>A masculinizing supergene underlies an exaggerated male reproductive morph in a spider.</title>
        <authorList>
            <person name="Hendrickx F."/>
            <person name="De Corte Z."/>
            <person name="Sonet G."/>
            <person name="Van Belleghem S.M."/>
            <person name="Kostlbacher S."/>
            <person name="Vangestel C."/>
        </authorList>
    </citation>
    <scope>NUCLEOTIDE SEQUENCE [LARGE SCALE GENOMIC DNA]</scope>
    <source>
        <strain evidence="8">W744_W776</strain>
    </source>
</reference>
<proteinExistence type="predicted"/>
<dbReference type="AlphaFoldDB" id="A0AAV6UNZ7"/>
<evidence type="ECO:0000256" key="5">
    <source>
        <dbReference type="SAM" id="Phobius"/>
    </source>
</evidence>
<organism evidence="8 9">
    <name type="scientific">Oedothorax gibbosus</name>
    <dbReference type="NCBI Taxonomy" id="931172"/>
    <lineage>
        <taxon>Eukaryota</taxon>
        <taxon>Metazoa</taxon>
        <taxon>Ecdysozoa</taxon>
        <taxon>Arthropoda</taxon>
        <taxon>Chelicerata</taxon>
        <taxon>Arachnida</taxon>
        <taxon>Araneae</taxon>
        <taxon>Araneomorphae</taxon>
        <taxon>Entelegynae</taxon>
        <taxon>Araneoidea</taxon>
        <taxon>Linyphiidae</taxon>
        <taxon>Erigoninae</taxon>
        <taxon>Oedothorax</taxon>
    </lineage>
</organism>
<dbReference type="PROSITE" id="PS50923">
    <property type="entry name" value="SUSHI"/>
    <property type="match status" value="2"/>
</dbReference>
<keyword evidence="9" id="KW-1185">Reference proteome</keyword>
<name>A0AAV6UNZ7_9ARAC</name>
<keyword evidence="4" id="KW-0768">Sushi</keyword>
<dbReference type="SUPFAM" id="SSF57535">
    <property type="entry name" value="Complement control module/SCR domain"/>
    <property type="match status" value="2"/>
</dbReference>
<feature type="chain" id="PRO_5043854464" description="Sushi domain-containing protein" evidence="6">
    <location>
        <begin position="26"/>
        <end position="563"/>
    </location>
</feature>